<comment type="caution">
    <text evidence="1">The sequence shown here is derived from an EMBL/GenBank/DDBJ whole genome shotgun (WGS) entry which is preliminary data.</text>
</comment>
<dbReference type="EMBL" id="JADYXP020000001">
    <property type="protein sequence ID" value="KAL0133086.1"/>
    <property type="molecule type" value="Genomic_DNA"/>
</dbReference>
<gene>
    <name evidence="1" type="ORF">PUN28_000689</name>
</gene>
<proteinExistence type="predicted"/>
<reference evidence="1 2" key="1">
    <citation type="submission" date="2023-03" db="EMBL/GenBank/DDBJ databases">
        <title>High recombination rates correlate with genetic variation in Cardiocondyla obscurior ants.</title>
        <authorList>
            <person name="Errbii M."/>
        </authorList>
    </citation>
    <scope>NUCLEOTIDE SEQUENCE [LARGE SCALE GENOMIC DNA]</scope>
    <source>
        <strain evidence="1">Alpha-2009</strain>
        <tissue evidence="1">Whole body</tissue>
    </source>
</reference>
<dbReference type="AlphaFoldDB" id="A0AAW2H0Z3"/>
<dbReference type="Proteomes" id="UP001430953">
    <property type="component" value="Unassembled WGS sequence"/>
</dbReference>
<keyword evidence="2" id="KW-1185">Reference proteome</keyword>
<protein>
    <recommendedName>
        <fullName evidence="3">Secreted protein</fullName>
    </recommendedName>
</protein>
<organism evidence="1 2">
    <name type="scientific">Cardiocondyla obscurior</name>
    <dbReference type="NCBI Taxonomy" id="286306"/>
    <lineage>
        <taxon>Eukaryota</taxon>
        <taxon>Metazoa</taxon>
        <taxon>Ecdysozoa</taxon>
        <taxon>Arthropoda</taxon>
        <taxon>Hexapoda</taxon>
        <taxon>Insecta</taxon>
        <taxon>Pterygota</taxon>
        <taxon>Neoptera</taxon>
        <taxon>Endopterygota</taxon>
        <taxon>Hymenoptera</taxon>
        <taxon>Apocrita</taxon>
        <taxon>Aculeata</taxon>
        <taxon>Formicoidea</taxon>
        <taxon>Formicidae</taxon>
        <taxon>Myrmicinae</taxon>
        <taxon>Cardiocondyla</taxon>
    </lineage>
</organism>
<evidence type="ECO:0000313" key="2">
    <source>
        <dbReference type="Proteomes" id="UP001430953"/>
    </source>
</evidence>
<accession>A0AAW2H0Z3</accession>
<name>A0AAW2H0Z3_9HYME</name>
<evidence type="ECO:0000313" key="1">
    <source>
        <dbReference type="EMBL" id="KAL0133086.1"/>
    </source>
</evidence>
<sequence length="106" mass="12346">MTIRVRHKSVMDQKTVMSFFFLSFFFFATGIPGRVTIRRIIYLVENARQHSKSVTRNRKESPRLSCESAAEKIPIATRQNPTSWKDFRGKRPLANVRLRGPACTRF</sequence>
<evidence type="ECO:0008006" key="3">
    <source>
        <dbReference type="Google" id="ProtNLM"/>
    </source>
</evidence>